<feature type="chain" id="PRO_5044681278" evidence="4">
    <location>
        <begin position="26"/>
        <end position="674"/>
    </location>
</feature>
<dbReference type="Pfam" id="PF13855">
    <property type="entry name" value="LRR_8"/>
    <property type="match status" value="4"/>
</dbReference>
<evidence type="ECO:0000313" key="6">
    <source>
        <dbReference type="Ensembl" id="ENSNFUP00015011221.1"/>
    </source>
</evidence>
<accession>A0A8C6KYA7</accession>
<evidence type="ECO:0000256" key="4">
    <source>
        <dbReference type="SAM" id="SignalP"/>
    </source>
</evidence>
<dbReference type="FunFam" id="3.80.10.10:FF:000306">
    <property type="entry name" value="Toll-like receptor 5"/>
    <property type="match status" value="1"/>
</dbReference>
<dbReference type="Pfam" id="PF12799">
    <property type="entry name" value="LRR_4"/>
    <property type="match status" value="1"/>
</dbReference>
<dbReference type="PANTHER" id="PTHR24373">
    <property type="entry name" value="SLIT RELATED LEUCINE-RICH REPEAT NEURONAL PROTEIN"/>
    <property type="match status" value="1"/>
</dbReference>
<dbReference type="AlphaFoldDB" id="A0A8C6KYA7"/>
<proteinExistence type="predicted"/>
<keyword evidence="7" id="KW-1185">Reference proteome</keyword>
<keyword evidence="2 4" id="KW-0732">Signal</keyword>
<reference evidence="5" key="2">
    <citation type="submission" date="2020-03" db="EMBL/GenBank/DDBJ databases">
        <title>Intra-Species Differences in Population Size shape Life History and Genome Evolution.</title>
        <authorList>
            <person name="Willemsen D."/>
            <person name="Cui R."/>
            <person name="Valenzano D.R."/>
        </authorList>
    </citation>
    <scope>NUCLEOTIDE SEQUENCE</scope>
    <source>
        <strain evidence="5">GRZ</strain>
        <tissue evidence="5">Whole</tissue>
    </source>
</reference>
<dbReference type="InterPro" id="IPR001611">
    <property type="entry name" value="Leu-rich_rpt"/>
</dbReference>
<dbReference type="OrthoDB" id="6160824at2759"/>
<dbReference type="InterPro" id="IPR003591">
    <property type="entry name" value="Leu-rich_rpt_typical-subtyp"/>
</dbReference>
<evidence type="ECO:0000256" key="2">
    <source>
        <dbReference type="ARBA" id="ARBA00022729"/>
    </source>
</evidence>
<reference evidence="6" key="1">
    <citation type="submission" date="2014-08" db="EMBL/GenBank/DDBJ databases">
        <authorList>
            <person name="Senf B."/>
            <person name="Petzold A."/>
            <person name="Downie B.R."/>
            <person name="Koch P."/>
            <person name="Platzer M."/>
        </authorList>
    </citation>
    <scope>NUCLEOTIDE SEQUENCE [LARGE SCALE GENOMIC DNA]</scope>
    <source>
        <strain evidence="6">GRZ</strain>
    </source>
</reference>
<evidence type="ECO:0000256" key="3">
    <source>
        <dbReference type="ARBA" id="ARBA00022737"/>
    </source>
</evidence>
<dbReference type="SMART" id="SM00369">
    <property type="entry name" value="LRR_TYP"/>
    <property type="match status" value="10"/>
</dbReference>
<feature type="signal peptide" evidence="4">
    <location>
        <begin position="1"/>
        <end position="25"/>
    </location>
</feature>
<dbReference type="InterPro" id="IPR025875">
    <property type="entry name" value="Leu-rich_rpt_4"/>
</dbReference>
<dbReference type="Ensembl" id="ENSNFUT00015011781.1">
    <property type="protein sequence ID" value="ENSNFUP00015011221.1"/>
    <property type="gene ID" value="ENSNFUG00015005529.1"/>
</dbReference>
<sequence>MKMWTISLQTVTVCVFLLMAGRVHGRVRGRACVIQGQVAHCDMMTLKAIPPLPPDITHLYLGVNRFREINATTLSGLEQLQELDLGHQLVPLVIRNNAFSKQKHLRKLDLGFNSHLQLEPLAFAGLSSLQNLQLYHSSLNDSILADKYLDPLSSLQTLNLYGNKIKRLQPSTFFANMTNLTHLNLQLNQIDQICEPDLVGFKGKHFTDFNLQSVNLRDMLRSEFDWQKCGNPFRGISFETLDLSLNGLGLHQLKMFFKAIEGTKISHLKLSGHVGKGFSFSNLPDPDSTTFEGLRNSSVLSLDLSRNNIFALHPGVFSPLTEITAINLSHNPVNHIHKKAFQGLEGSLKMLNLSHNLLGEIHAYTFDSLTNLQVLDLSHNHIGILAFGAFHGLPNLKSLHLTDNSLQHLHRPATLPSLDRLMLNGNKLEGYSVNIVGQFAPNVAFLSLQNNRLTNLGIVDTLIKDLKNLQFLSYGGNSATCSWLSSGVAPNTVKDLDLHSIFLQSVWGQKKCLNLFDRFGNVTSLNLSSNGLQSLPQGVFKGLVSVERMDLSSNALTYIESDVLPVSLKLLNLSNNFIASPNPAAFSSLSFLDLSLNRFRCDADLISFLTWMENTNVTFLSPVSKFRCEFPRGLHNEVLVNYSVQVKKQLKLNKSGRNYINSQITGDPSCQQPL</sequence>
<keyword evidence="1" id="KW-0433">Leucine-rich repeat</keyword>
<evidence type="ECO:0000313" key="7">
    <source>
        <dbReference type="Proteomes" id="UP000694548"/>
    </source>
</evidence>
<dbReference type="RefSeq" id="XP_015803104.1">
    <property type="nucleotide sequence ID" value="XM_015947618.3"/>
</dbReference>
<dbReference type="SUPFAM" id="SSF52058">
    <property type="entry name" value="L domain-like"/>
    <property type="match status" value="2"/>
</dbReference>
<organism evidence="6 7">
    <name type="scientific">Nothobranchius furzeri</name>
    <name type="common">Turquoise killifish</name>
    <dbReference type="NCBI Taxonomy" id="105023"/>
    <lineage>
        <taxon>Eukaryota</taxon>
        <taxon>Metazoa</taxon>
        <taxon>Chordata</taxon>
        <taxon>Craniata</taxon>
        <taxon>Vertebrata</taxon>
        <taxon>Euteleostomi</taxon>
        <taxon>Actinopterygii</taxon>
        <taxon>Neopterygii</taxon>
        <taxon>Teleostei</taxon>
        <taxon>Neoteleostei</taxon>
        <taxon>Acanthomorphata</taxon>
        <taxon>Ovalentaria</taxon>
        <taxon>Atherinomorphae</taxon>
        <taxon>Cyprinodontiformes</taxon>
        <taxon>Nothobranchiidae</taxon>
        <taxon>Nothobranchius</taxon>
    </lineage>
</organism>
<dbReference type="PANTHER" id="PTHR24373:SF401">
    <property type="entry name" value="SOLUBLE TOLL-LIKE RECEPTOR 5"/>
    <property type="match status" value="1"/>
</dbReference>
<dbReference type="PROSITE" id="PS51450">
    <property type="entry name" value="LRR"/>
    <property type="match status" value="5"/>
</dbReference>
<name>A0A8C6KYA7_NOTFU</name>
<dbReference type="InterPro" id="IPR050328">
    <property type="entry name" value="Dev_Immune_Receptor"/>
</dbReference>
<dbReference type="Proteomes" id="UP000694548">
    <property type="component" value="Chromosome sgr04"/>
</dbReference>
<dbReference type="GeneID" id="107377778"/>
<dbReference type="InterPro" id="IPR032675">
    <property type="entry name" value="LRR_dom_sf"/>
</dbReference>
<dbReference type="OMA" id="DQICEPD"/>
<dbReference type="KEGG" id="nfu:107377778"/>
<keyword evidence="5" id="KW-0675">Receptor</keyword>
<keyword evidence="3" id="KW-0677">Repeat</keyword>
<dbReference type="GeneTree" id="ENSGT00940000162464"/>
<dbReference type="Pfam" id="PF00560">
    <property type="entry name" value="LRR_1"/>
    <property type="match status" value="1"/>
</dbReference>
<protein>
    <submittedName>
        <fullName evidence="5 6">Toll-like receptor 5</fullName>
    </submittedName>
</protein>
<evidence type="ECO:0000313" key="5">
    <source>
        <dbReference type="EMBL" id="KAF7230868.1"/>
    </source>
</evidence>
<gene>
    <name evidence="6" type="primary">LOC107377778</name>
    <name evidence="5" type="ORF">G4P62_004408</name>
</gene>
<dbReference type="EMBL" id="JAAVVJ010000001">
    <property type="protein sequence ID" value="KAF7230868.1"/>
    <property type="molecule type" value="Genomic_DNA"/>
</dbReference>
<reference evidence="6" key="3">
    <citation type="submission" date="2025-05" db="UniProtKB">
        <authorList>
            <consortium name="Ensembl"/>
        </authorList>
    </citation>
    <scope>IDENTIFICATION</scope>
</reference>
<dbReference type="Gene3D" id="3.80.10.10">
    <property type="entry name" value="Ribonuclease Inhibitor"/>
    <property type="match status" value="3"/>
</dbReference>
<dbReference type="Proteomes" id="UP000822369">
    <property type="component" value="Chromosome 1"/>
</dbReference>
<evidence type="ECO:0000256" key="1">
    <source>
        <dbReference type="ARBA" id="ARBA00022614"/>
    </source>
</evidence>